<comment type="caution">
    <text evidence="2">The sequence shown here is derived from an EMBL/GenBank/DDBJ whole genome shotgun (WGS) entry which is preliminary data.</text>
</comment>
<feature type="transmembrane region" description="Helical" evidence="1">
    <location>
        <begin position="21"/>
        <end position="42"/>
    </location>
</feature>
<proteinExistence type="predicted"/>
<protein>
    <submittedName>
        <fullName evidence="2">Uncharacterized protein</fullName>
    </submittedName>
</protein>
<keyword evidence="1" id="KW-0472">Membrane</keyword>
<feature type="transmembrane region" description="Helical" evidence="1">
    <location>
        <begin position="62"/>
        <end position="84"/>
    </location>
</feature>
<dbReference type="RefSeq" id="WP_181732808.1">
    <property type="nucleotide sequence ID" value="NZ_JACEIR010000012.1"/>
</dbReference>
<sequence length="243" mass="27538">MNNLLKDQLLNNPKTFLHSIPFMKVSEGIAIGVVTGLGYFSAYLSDVSYKAYFGLPALYAGVGLNAIILSIFAFVIVSLVLLAYLQYPIVARYGKWVLPVFLPGSVAFMLGLRLGFEFHYSVEVLLFFFLLYVAFTYALIRMVSKRKWFIAGLIFMVLVISISRACGYLIAMNQKEYLVYMEEPKPYAVVDVNGEAMIMMPVDLKKKTLLPEYRFVDQKAELENSIPLKKMNIGPLHVQETRP</sequence>
<organism evidence="2 3">
    <name type="scientific">Thermoactinomyces intermedius</name>
    <dbReference type="NCBI Taxonomy" id="2024"/>
    <lineage>
        <taxon>Bacteria</taxon>
        <taxon>Bacillati</taxon>
        <taxon>Bacillota</taxon>
        <taxon>Bacilli</taxon>
        <taxon>Bacillales</taxon>
        <taxon>Thermoactinomycetaceae</taxon>
        <taxon>Thermoactinomyces</taxon>
    </lineage>
</organism>
<feature type="transmembrane region" description="Helical" evidence="1">
    <location>
        <begin position="96"/>
        <end position="116"/>
    </location>
</feature>
<keyword evidence="1" id="KW-1133">Transmembrane helix</keyword>
<accession>A0A8I1A5L1</accession>
<feature type="transmembrane region" description="Helical" evidence="1">
    <location>
        <begin position="122"/>
        <end position="140"/>
    </location>
</feature>
<name>A0A8I1A5L1_THEIN</name>
<keyword evidence="3" id="KW-1185">Reference proteome</keyword>
<evidence type="ECO:0000313" key="3">
    <source>
        <dbReference type="Proteomes" id="UP000633619"/>
    </source>
</evidence>
<dbReference type="EMBL" id="JAECVW010000010">
    <property type="protein sequence ID" value="MBH8596132.1"/>
    <property type="molecule type" value="Genomic_DNA"/>
</dbReference>
<reference evidence="2 3" key="1">
    <citation type="submission" date="2020-12" db="EMBL/GenBank/DDBJ databases">
        <title>WGS of Thermoactinomyces spp.</title>
        <authorList>
            <person name="Cheng K."/>
        </authorList>
    </citation>
    <scope>NUCLEOTIDE SEQUENCE [LARGE SCALE GENOMIC DNA]</scope>
    <source>
        <strain evidence="3">CICC 10671\DSM 43846</strain>
    </source>
</reference>
<feature type="transmembrane region" description="Helical" evidence="1">
    <location>
        <begin position="149"/>
        <end position="171"/>
    </location>
</feature>
<evidence type="ECO:0000313" key="2">
    <source>
        <dbReference type="EMBL" id="MBH8596132.1"/>
    </source>
</evidence>
<dbReference type="AlphaFoldDB" id="A0A8I1A5L1"/>
<keyword evidence="1" id="KW-0812">Transmembrane</keyword>
<gene>
    <name evidence="2" type="ORF">I8U20_12555</name>
</gene>
<dbReference type="Proteomes" id="UP000633619">
    <property type="component" value="Unassembled WGS sequence"/>
</dbReference>
<evidence type="ECO:0000256" key="1">
    <source>
        <dbReference type="SAM" id="Phobius"/>
    </source>
</evidence>